<keyword evidence="4" id="KW-1185">Reference proteome</keyword>
<evidence type="ECO:0000256" key="1">
    <source>
        <dbReference type="SAM" id="SignalP"/>
    </source>
</evidence>
<evidence type="ECO:0000313" key="3">
    <source>
        <dbReference type="EMBL" id="GGC77576.1"/>
    </source>
</evidence>
<keyword evidence="1" id="KW-0732">Signal</keyword>
<dbReference type="PANTHER" id="PTHR42678">
    <property type="entry name" value="AMIDASE"/>
    <property type="match status" value="1"/>
</dbReference>
<dbReference type="SUPFAM" id="SSF75304">
    <property type="entry name" value="Amidase signature (AS) enzymes"/>
    <property type="match status" value="1"/>
</dbReference>
<protein>
    <submittedName>
        <fullName evidence="3">Amidase</fullName>
    </submittedName>
</protein>
<evidence type="ECO:0000259" key="2">
    <source>
        <dbReference type="Pfam" id="PF01425"/>
    </source>
</evidence>
<gene>
    <name evidence="3" type="ORF">GCM10007216_05140</name>
</gene>
<feature type="chain" id="PRO_5046814135" evidence="1">
    <location>
        <begin position="23"/>
        <end position="561"/>
    </location>
</feature>
<accession>A0ABQ1NHV6</accession>
<reference evidence="4" key="1">
    <citation type="journal article" date="2019" name="Int. J. Syst. Evol. Microbiol.">
        <title>The Global Catalogue of Microorganisms (GCM) 10K type strain sequencing project: providing services to taxonomists for standard genome sequencing and annotation.</title>
        <authorList>
            <consortium name="The Broad Institute Genomics Platform"/>
            <consortium name="The Broad Institute Genome Sequencing Center for Infectious Disease"/>
            <person name="Wu L."/>
            <person name="Ma J."/>
        </authorList>
    </citation>
    <scope>NUCLEOTIDE SEQUENCE [LARGE SCALE GENOMIC DNA]</scope>
    <source>
        <strain evidence="4">CCM 7282</strain>
    </source>
</reference>
<dbReference type="Proteomes" id="UP000619534">
    <property type="component" value="Unassembled WGS sequence"/>
</dbReference>
<sequence length="561" mass="60581">MKNIKAIIITLIVAIAATFAISGNFTSTSPKDAFGHTNSIEHKTYPHQEIDLTERLEDGKELTVNDLRRGYKNGAFTVTQVVQAHLEHIEEFEDTYNAFTFINEHALQEASEIQDRINKKQSPGRLAGVPVVIKETVDVSGFPSTFGWEGFSKEAGGIELMPQVDAPIVQKLKEEGAIILGKTNMPAFSISATNANTSWAGETLNAINPDFAPGGSSSGTATAVSGNLAVLGIAAETGGSIQNPAASQALIGVKPTFGLVSNTGAAPFAASTRDVLGPHARTVADAATMLDVIAGTDPKDSKTEKADAHLPEEGYAASLSEDALEGKRIGLYGPGWRGESLSPETKELYDRAIQELEAQGAEVVTDPFAGSGFAEYVKATGNIGYDALVYDIQTYLNRMDPKGEIPTVTELFNQSETKPWAAGQPLQNFDETELQMNLQNPEQQPDLDYFFEARSKFQSYINEVMEKHDLDAFVYPQMAAEIPPLEEGIHQPTAAPEVNISGQPLVTVPAGYYQSGTPFSLAFFGKMWSEADLLAMAYDYEQATQYRDIPVLESESAAYAN</sequence>
<dbReference type="Pfam" id="PF01425">
    <property type="entry name" value="Amidase"/>
    <property type="match status" value="1"/>
</dbReference>
<comment type="caution">
    <text evidence="3">The sequence shown here is derived from an EMBL/GenBank/DDBJ whole genome shotgun (WGS) entry which is preliminary data.</text>
</comment>
<dbReference type="RefSeq" id="WP_082412019.1">
    <property type="nucleotide sequence ID" value="NZ_BMCJ01000001.1"/>
</dbReference>
<organism evidence="3 4">
    <name type="scientific">Thalassobacillus devorans</name>
    <dbReference type="NCBI Taxonomy" id="279813"/>
    <lineage>
        <taxon>Bacteria</taxon>
        <taxon>Bacillati</taxon>
        <taxon>Bacillota</taxon>
        <taxon>Bacilli</taxon>
        <taxon>Bacillales</taxon>
        <taxon>Bacillaceae</taxon>
        <taxon>Thalassobacillus</taxon>
    </lineage>
</organism>
<dbReference type="PANTHER" id="PTHR42678:SF34">
    <property type="entry name" value="OS04G0183300 PROTEIN"/>
    <property type="match status" value="1"/>
</dbReference>
<proteinExistence type="predicted"/>
<feature type="domain" description="Amidase" evidence="2">
    <location>
        <begin position="81"/>
        <end position="534"/>
    </location>
</feature>
<dbReference type="InterPro" id="IPR023631">
    <property type="entry name" value="Amidase_dom"/>
</dbReference>
<evidence type="ECO:0000313" key="4">
    <source>
        <dbReference type="Proteomes" id="UP000619534"/>
    </source>
</evidence>
<name>A0ABQ1NHV6_9BACI</name>
<dbReference type="EMBL" id="BMCJ01000001">
    <property type="protein sequence ID" value="GGC77576.1"/>
    <property type="molecule type" value="Genomic_DNA"/>
</dbReference>
<dbReference type="InterPro" id="IPR036928">
    <property type="entry name" value="AS_sf"/>
</dbReference>
<feature type="signal peptide" evidence="1">
    <location>
        <begin position="1"/>
        <end position="22"/>
    </location>
</feature>
<dbReference type="Gene3D" id="3.90.1300.10">
    <property type="entry name" value="Amidase signature (AS) domain"/>
    <property type="match status" value="1"/>
</dbReference>